<keyword evidence="3" id="KW-0804">Transcription</keyword>
<evidence type="ECO:0000256" key="1">
    <source>
        <dbReference type="ARBA" id="ARBA00023015"/>
    </source>
</evidence>
<protein>
    <submittedName>
        <fullName evidence="6">Helix-turn-helix domain-containing protein</fullName>
    </submittedName>
</protein>
<dbReference type="EMBL" id="WPHG01000003">
    <property type="protein sequence ID" value="MVA98609.1"/>
    <property type="molecule type" value="Genomic_DNA"/>
</dbReference>
<keyword evidence="7" id="KW-1185">Reference proteome</keyword>
<dbReference type="InterPro" id="IPR036390">
    <property type="entry name" value="WH_DNA-bd_sf"/>
</dbReference>
<dbReference type="Proteomes" id="UP000463224">
    <property type="component" value="Unassembled WGS sequence"/>
</dbReference>
<evidence type="ECO:0000259" key="4">
    <source>
        <dbReference type="PROSITE" id="PS51077"/>
    </source>
</evidence>
<reference evidence="6 7" key="1">
    <citation type="submission" date="2019-12" db="EMBL/GenBank/DDBJ databases">
        <title>Nitratireductor arenosus sp. nov., Isolated from sea sand, Jeju island, South Korea.</title>
        <authorList>
            <person name="Kim W."/>
        </authorList>
    </citation>
    <scope>NUCLEOTIDE SEQUENCE [LARGE SCALE GENOMIC DNA]</scope>
    <source>
        <strain evidence="6 7">CAU 1489</strain>
    </source>
</reference>
<proteinExistence type="predicted"/>
<evidence type="ECO:0000259" key="5">
    <source>
        <dbReference type="PROSITE" id="PS51078"/>
    </source>
</evidence>
<dbReference type="InterPro" id="IPR036388">
    <property type="entry name" value="WH-like_DNA-bd_sf"/>
</dbReference>
<dbReference type="PROSITE" id="PS51078">
    <property type="entry name" value="ICLR_ED"/>
    <property type="match status" value="1"/>
</dbReference>
<dbReference type="GO" id="GO:0045892">
    <property type="term" value="P:negative regulation of DNA-templated transcription"/>
    <property type="evidence" value="ECO:0007669"/>
    <property type="project" value="TreeGrafter"/>
</dbReference>
<accession>A0A844QLV3</accession>
<dbReference type="InterPro" id="IPR050707">
    <property type="entry name" value="HTH_MetabolicPath_Reg"/>
</dbReference>
<keyword evidence="2" id="KW-0238">DNA-binding</keyword>
<dbReference type="AlphaFoldDB" id="A0A844QLV3"/>
<dbReference type="PANTHER" id="PTHR30136:SF23">
    <property type="entry name" value="DNA-BINDING TRANSCRIPTIONAL ACTIVATOR MHPR"/>
    <property type="match status" value="1"/>
</dbReference>
<dbReference type="PROSITE" id="PS51077">
    <property type="entry name" value="HTH_ICLR"/>
    <property type="match status" value="1"/>
</dbReference>
<gene>
    <name evidence="6" type="ORF">GN330_15280</name>
</gene>
<dbReference type="GO" id="GO:0003700">
    <property type="term" value="F:DNA-binding transcription factor activity"/>
    <property type="evidence" value="ECO:0007669"/>
    <property type="project" value="TreeGrafter"/>
</dbReference>
<dbReference type="SUPFAM" id="SSF46785">
    <property type="entry name" value="Winged helix' DNA-binding domain"/>
    <property type="match status" value="1"/>
</dbReference>
<dbReference type="Gene3D" id="1.10.10.10">
    <property type="entry name" value="Winged helix-like DNA-binding domain superfamily/Winged helix DNA-binding domain"/>
    <property type="match status" value="1"/>
</dbReference>
<dbReference type="InterPro" id="IPR029016">
    <property type="entry name" value="GAF-like_dom_sf"/>
</dbReference>
<sequence length="277" mass="30530">MQENDTGGGNEVRRGSSGYEPVRAVLRAFRVLEEVNRLGQARLPEIVRAVGLPRATVIRMLDTLEVADLVHRDPDQAVYQATPKVHLLSSGFNFNLWLESATTPILLKLLRRIGWPSDILMLHGREMVVSHSNRGHSVIDINPRFIGMRSPVLGSASGRAYLAWCPEDERERLIRIVCNLQDQRRIRAEIKHTRAAGYGSRDVALPPNVGALAVPVMIGDRVACCIDTVFLPQVTTAAEVARKCLGPLREAATEIAAEMSMTTQSKKGQGFFALSTT</sequence>
<evidence type="ECO:0000313" key="7">
    <source>
        <dbReference type="Proteomes" id="UP000463224"/>
    </source>
</evidence>
<keyword evidence="1" id="KW-0805">Transcription regulation</keyword>
<dbReference type="SUPFAM" id="SSF55781">
    <property type="entry name" value="GAF domain-like"/>
    <property type="match status" value="1"/>
</dbReference>
<comment type="caution">
    <text evidence="6">The sequence shown here is derived from an EMBL/GenBank/DDBJ whole genome shotgun (WGS) entry which is preliminary data.</text>
</comment>
<dbReference type="Gene3D" id="3.30.450.40">
    <property type="match status" value="1"/>
</dbReference>
<organism evidence="6 7">
    <name type="scientific">Nitratireductor arenosus</name>
    <dbReference type="NCBI Taxonomy" id="2682096"/>
    <lineage>
        <taxon>Bacteria</taxon>
        <taxon>Pseudomonadati</taxon>
        <taxon>Pseudomonadota</taxon>
        <taxon>Alphaproteobacteria</taxon>
        <taxon>Hyphomicrobiales</taxon>
        <taxon>Phyllobacteriaceae</taxon>
        <taxon>Nitratireductor</taxon>
    </lineage>
</organism>
<evidence type="ECO:0000256" key="2">
    <source>
        <dbReference type="ARBA" id="ARBA00023125"/>
    </source>
</evidence>
<dbReference type="RefSeq" id="WP_156713522.1">
    <property type="nucleotide sequence ID" value="NZ_WPHG01000003.1"/>
</dbReference>
<feature type="domain" description="HTH iclR-type" evidence="4">
    <location>
        <begin position="22"/>
        <end position="83"/>
    </location>
</feature>
<dbReference type="GO" id="GO:0003677">
    <property type="term" value="F:DNA binding"/>
    <property type="evidence" value="ECO:0007669"/>
    <property type="project" value="UniProtKB-KW"/>
</dbReference>
<evidence type="ECO:0000313" key="6">
    <source>
        <dbReference type="EMBL" id="MVA98609.1"/>
    </source>
</evidence>
<evidence type="ECO:0000256" key="3">
    <source>
        <dbReference type="ARBA" id="ARBA00023163"/>
    </source>
</evidence>
<dbReference type="PANTHER" id="PTHR30136">
    <property type="entry name" value="HELIX-TURN-HELIX TRANSCRIPTIONAL REGULATOR, ICLR FAMILY"/>
    <property type="match status" value="1"/>
</dbReference>
<dbReference type="InterPro" id="IPR014757">
    <property type="entry name" value="Tscrpt_reg_IclR_C"/>
</dbReference>
<dbReference type="Pfam" id="PF09339">
    <property type="entry name" value="HTH_IclR"/>
    <property type="match status" value="1"/>
</dbReference>
<dbReference type="SMART" id="SM00346">
    <property type="entry name" value="HTH_ICLR"/>
    <property type="match status" value="1"/>
</dbReference>
<name>A0A844QLV3_9HYPH</name>
<dbReference type="InterPro" id="IPR005471">
    <property type="entry name" value="Tscrpt_reg_IclR_N"/>
</dbReference>
<dbReference type="Pfam" id="PF01614">
    <property type="entry name" value="IclR_C"/>
    <property type="match status" value="1"/>
</dbReference>
<feature type="domain" description="IclR-ED" evidence="5">
    <location>
        <begin position="84"/>
        <end position="261"/>
    </location>
</feature>